<dbReference type="KEGG" id="bfk:QN062_02240"/>
<evidence type="ECO:0000313" key="2">
    <source>
        <dbReference type="EMBL" id="XDS47954.1"/>
    </source>
</evidence>
<dbReference type="EMBL" id="CP129675">
    <property type="protein sequence ID" value="XDS47337.1"/>
    <property type="molecule type" value="Genomic_DNA"/>
</dbReference>
<sequence length="47" mass="5421">MALIKNPLLLQVRLGYAELALKNSIDLQLQMLSLVEKEFQHPILLNF</sequence>
<organism evidence="1">
    <name type="scientific">Bifidobacterium fermentum</name>
    <dbReference type="NCBI Taxonomy" id="3059035"/>
    <lineage>
        <taxon>Bacteria</taxon>
        <taxon>Bacillati</taxon>
        <taxon>Actinomycetota</taxon>
        <taxon>Actinomycetes</taxon>
        <taxon>Bifidobacteriales</taxon>
        <taxon>Bifidobacteriaceae</taxon>
        <taxon>Bifidobacterium</taxon>
    </lineage>
</organism>
<evidence type="ECO:0000313" key="1">
    <source>
        <dbReference type="EMBL" id="XDS47337.1"/>
    </source>
</evidence>
<evidence type="ECO:0000313" key="3">
    <source>
        <dbReference type="EMBL" id="XDS51032.1"/>
    </source>
</evidence>
<dbReference type="EMBL" id="CP129682">
    <property type="protein sequence ID" value="XDS47954.1"/>
    <property type="molecule type" value="Genomic_DNA"/>
</dbReference>
<gene>
    <name evidence="3" type="ORF">QN062_02240</name>
    <name evidence="2" type="ORF">QN216_06240</name>
    <name evidence="1" type="ORF">QN217_04205</name>
</gene>
<protein>
    <submittedName>
        <fullName evidence="1">Uncharacterized protein</fullName>
    </submittedName>
</protein>
<dbReference type="AlphaFoldDB" id="A0AB39UEP1"/>
<dbReference type="EMBL" id="CP129683">
    <property type="protein sequence ID" value="XDS51032.1"/>
    <property type="molecule type" value="Genomic_DNA"/>
</dbReference>
<proteinExistence type="predicted"/>
<name>A0AB39UEP1_9BIFI</name>
<dbReference type="RefSeq" id="WP_369341996.1">
    <property type="nucleotide sequence ID" value="NZ_CP129675.1"/>
</dbReference>
<reference evidence="1" key="1">
    <citation type="submission" date="2023-07" db="EMBL/GenBank/DDBJ databases">
        <title>Bifidobacterium aquikefiriaerophilum sp. nov. and Bifidobacterium eccum sp. nov., isolated from water kefir.</title>
        <authorList>
            <person name="Breselge S."/>
            <person name="Bellassi P."/>
            <person name="Barcenilla C."/>
            <person name="Alvarez-Ordonez A."/>
            <person name="Morelli L."/>
            <person name="Cotter P.D."/>
        </authorList>
    </citation>
    <scope>NUCLEOTIDE SEQUENCE</scope>
    <source>
        <strain evidence="3">WK012_4_13</strain>
        <strain evidence="2">WK013_4_14</strain>
        <strain evidence="1">WK048_4_13</strain>
    </source>
</reference>
<accession>A0AB39UEP1</accession>